<reference evidence="2 3" key="2">
    <citation type="submission" date="2011-11" db="EMBL/GenBank/DDBJ databases">
        <authorList>
            <consortium name="US DOE Joint Genome Institute"/>
            <person name="Lucas S."/>
            <person name="Han J."/>
            <person name="Lapidus A."/>
            <person name="Cheng J.-F."/>
            <person name="Goodwin L."/>
            <person name="Pitluck S."/>
            <person name="Peters L."/>
            <person name="Ovchinnikova G."/>
            <person name="Zhang X."/>
            <person name="Detter J.C."/>
            <person name="Han C."/>
            <person name="Tapia R."/>
            <person name="Land M."/>
            <person name="Hauser L."/>
            <person name="Kyrpides N."/>
            <person name="Ivanova N."/>
            <person name="Pagani I."/>
            <person name="Vogl K."/>
            <person name="Liu Z."/>
            <person name="Overmann J."/>
            <person name="Frigaard N.-U."/>
            <person name="Bryant D."/>
            <person name="Woyke T."/>
        </authorList>
    </citation>
    <scope>NUCLEOTIDE SEQUENCE [LARGE SCALE GENOMIC DNA]</scope>
    <source>
        <strain evidence="2 3">970</strain>
    </source>
</reference>
<protein>
    <recommendedName>
        <fullName evidence="1">AAA-ATPase-like domain-containing protein</fullName>
    </recommendedName>
</protein>
<dbReference type="HOGENOM" id="CLU_033403_2_0_6"/>
<sequence>MRFPYGISNFHKIATQGYFYIDRSDRIALIEEAGDQLLLLRPRRFGKSLWLSTLENYYDLACAESFDQLFGSLAIGRAPTARRNSYFVMKWNFSTVDPMGDAEEIRGALYRHINAEIASTISKYGDWLPGTVEIQDDALTSFRSLLAAVSQTPHRLYLLIDEYDNFANEVLVSRDRGEERYNALVGGEGAIKTVFKAIKAAAEGRGLDRVFITGVSPVVMADITSGYNVVEDISLEPELADLCGFHESEIAAVLGQLIAECKLPTEQTAEALAMMRSFYNGYNFALCPEGGQIYNPTLALYFFKHFAKRCSYPEEMLDNNLAMDRNRIEYIAGLPNGEAVVTAALDRGEPLTVEQLERRFGVDRMLHAPQTEGFLASLLYFFGVLTYGGRGLLRHLELVIPNLVVRKLYVERIQESLLPGYTLDRERRAACVRFYSEGDLEPVCRFIEQRFLPVFDNRDLRWSNELVVKTAFLVTLFDDLGYIMDSETAVGRGYCDLSMIVRPDARRYGFLDQVIEFKHLKLADLPGLDSETLAELPREQLRARPEIAPLLAEAEAQLTVYRRRLEDIYGERLNLRTHAVVCIGLLRCVW</sequence>
<feature type="domain" description="AAA-ATPase-like" evidence="1">
    <location>
        <begin position="4"/>
        <end position="224"/>
    </location>
</feature>
<gene>
    <name evidence="2" type="ORF">Thi970DRAFT_00682</name>
</gene>
<dbReference type="eggNOG" id="COG1429">
    <property type="taxonomic scope" value="Bacteria"/>
</dbReference>
<evidence type="ECO:0000313" key="3">
    <source>
        <dbReference type="Proteomes" id="UP000002964"/>
    </source>
</evidence>
<proteinExistence type="predicted"/>
<evidence type="ECO:0000259" key="1">
    <source>
        <dbReference type="Pfam" id="PF09820"/>
    </source>
</evidence>
<accession>H8YX56</accession>
<name>H8YX56_9GAMM</name>
<evidence type="ECO:0000313" key="2">
    <source>
        <dbReference type="EMBL" id="EIC23032.1"/>
    </source>
</evidence>
<dbReference type="STRING" id="631362.Thi970DRAFT_00682"/>
<dbReference type="Proteomes" id="UP000002964">
    <property type="component" value="Unassembled WGS sequence"/>
</dbReference>
<dbReference type="OrthoDB" id="9808684at2"/>
<dbReference type="EMBL" id="JH603168">
    <property type="protein sequence ID" value="EIC23032.1"/>
    <property type="molecule type" value="Genomic_DNA"/>
</dbReference>
<dbReference type="PANTHER" id="PTHR34825:SF2">
    <property type="entry name" value="AAA-ATPASE-LIKE DOMAIN-CONTAINING PROTEIN"/>
    <property type="match status" value="1"/>
</dbReference>
<keyword evidence="3" id="KW-1185">Reference proteome</keyword>
<organism evidence="2 3">
    <name type="scientific">Thiorhodovibrio frisius</name>
    <dbReference type="NCBI Taxonomy" id="631362"/>
    <lineage>
        <taxon>Bacteria</taxon>
        <taxon>Pseudomonadati</taxon>
        <taxon>Pseudomonadota</taxon>
        <taxon>Gammaproteobacteria</taxon>
        <taxon>Chromatiales</taxon>
        <taxon>Chromatiaceae</taxon>
        <taxon>Thiorhodovibrio</taxon>
    </lineage>
</organism>
<dbReference type="PANTHER" id="PTHR34825">
    <property type="entry name" value="CONSERVED PROTEIN, WITH A WEAK D-GALACTARATE DEHYDRATASE/ALTRONATE HYDROLASE DOMAIN"/>
    <property type="match status" value="1"/>
</dbReference>
<dbReference type="Pfam" id="PF09820">
    <property type="entry name" value="AAA-ATPase_like"/>
    <property type="match status" value="1"/>
</dbReference>
<dbReference type="InterPro" id="IPR018631">
    <property type="entry name" value="AAA-ATPase-like_dom"/>
</dbReference>
<dbReference type="AlphaFoldDB" id="H8YX56"/>
<reference evidence="3" key="1">
    <citation type="submission" date="2011-06" db="EMBL/GenBank/DDBJ databases">
        <authorList>
            <consortium name="US DOE Joint Genome Institute (JGI-PGF)"/>
            <person name="Lucas S."/>
            <person name="Han J."/>
            <person name="Lapidus A."/>
            <person name="Cheng J.-F."/>
            <person name="Goodwin L."/>
            <person name="Pitluck S."/>
            <person name="Peters L."/>
            <person name="Land M.L."/>
            <person name="Hauser L."/>
            <person name="Vogl K."/>
            <person name="Liu Z."/>
            <person name="Overmann J."/>
            <person name="Frigaard N.-U."/>
            <person name="Bryant D.A."/>
            <person name="Woyke T.J."/>
        </authorList>
    </citation>
    <scope>NUCLEOTIDE SEQUENCE [LARGE SCALE GENOMIC DNA]</scope>
    <source>
        <strain evidence="3">970</strain>
    </source>
</reference>